<dbReference type="Proteomes" id="UP001150238">
    <property type="component" value="Unassembled WGS sequence"/>
</dbReference>
<reference evidence="1" key="2">
    <citation type="journal article" date="2023" name="Proc. Natl. Acad. Sci. U.S.A.">
        <title>A global phylogenomic analysis of the shiitake genus Lentinula.</title>
        <authorList>
            <person name="Sierra-Patev S."/>
            <person name="Min B."/>
            <person name="Naranjo-Ortiz M."/>
            <person name="Looney B."/>
            <person name="Konkel Z."/>
            <person name="Slot J.C."/>
            <person name="Sakamoto Y."/>
            <person name="Steenwyk J.L."/>
            <person name="Rokas A."/>
            <person name="Carro J."/>
            <person name="Camarero S."/>
            <person name="Ferreira P."/>
            <person name="Molpeceres G."/>
            <person name="Ruiz-Duenas F.J."/>
            <person name="Serrano A."/>
            <person name="Henrissat B."/>
            <person name="Drula E."/>
            <person name="Hughes K.W."/>
            <person name="Mata J.L."/>
            <person name="Ishikawa N.K."/>
            <person name="Vargas-Isla R."/>
            <person name="Ushijima S."/>
            <person name="Smith C.A."/>
            <person name="Donoghue J."/>
            <person name="Ahrendt S."/>
            <person name="Andreopoulos W."/>
            <person name="He G."/>
            <person name="LaButti K."/>
            <person name="Lipzen A."/>
            <person name="Ng V."/>
            <person name="Riley R."/>
            <person name="Sandor L."/>
            <person name="Barry K."/>
            <person name="Martinez A.T."/>
            <person name="Xiao Y."/>
            <person name="Gibbons J.G."/>
            <person name="Terashima K."/>
            <person name="Grigoriev I.V."/>
            <person name="Hibbett D."/>
        </authorList>
    </citation>
    <scope>NUCLEOTIDE SEQUENCE</scope>
    <source>
        <strain evidence="1">Sp2 HRB7682 ss15</strain>
    </source>
</reference>
<gene>
    <name evidence="1" type="ORF">C8J55DRAFT_608141</name>
</gene>
<protein>
    <submittedName>
        <fullName evidence="1">Uncharacterized protein</fullName>
    </submittedName>
</protein>
<dbReference type="AlphaFoldDB" id="A0A9W8ZYY2"/>
<name>A0A9W8ZYY2_9AGAR</name>
<proteinExistence type="predicted"/>
<evidence type="ECO:0000313" key="1">
    <source>
        <dbReference type="EMBL" id="KAJ4470586.1"/>
    </source>
</evidence>
<evidence type="ECO:0000313" key="2">
    <source>
        <dbReference type="Proteomes" id="UP001150238"/>
    </source>
</evidence>
<sequence>MRPLCSLLARTKYVHFRQPEAFVRRLSRFPPVILPTKPLPHQNKPISWLDDQFQNEHWLSNDHALMFDPTVETLHQLIRENKFTTAHRVRCRLQDQGKDIPHDMLFLDAALGEINTLSPATYHAFYGWLNLIPAKHIVKTSERNPFRLFGSLYRSGKPSQDLEAIFGMVKIASSKGYFFEVVERVFPLMVRLVKPASSLDLMLEFEKGYLDYIIALEPQNAKRHASLARETLILELCKGKGRWLKMAVKLLKRSKQKGISVSSEVSELVKALAYNEKAG</sequence>
<reference evidence="1" key="1">
    <citation type="submission" date="2022-08" db="EMBL/GenBank/DDBJ databases">
        <authorList>
            <consortium name="DOE Joint Genome Institute"/>
            <person name="Min B."/>
            <person name="Riley R."/>
            <person name="Sierra-Patev S."/>
            <person name="Naranjo-Ortiz M."/>
            <person name="Looney B."/>
            <person name="Konkel Z."/>
            <person name="Slot J.C."/>
            <person name="Sakamoto Y."/>
            <person name="Steenwyk J.L."/>
            <person name="Rokas A."/>
            <person name="Carro J."/>
            <person name="Camarero S."/>
            <person name="Ferreira P."/>
            <person name="Molpeceres G."/>
            <person name="Ruiz-Duenas F.J."/>
            <person name="Serrano A."/>
            <person name="Henrissat B."/>
            <person name="Drula E."/>
            <person name="Hughes K.W."/>
            <person name="Mata J.L."/>
            <person name="Ishikawa N.K."/>
            <person name="Vargas-Isla R."/>
            <person name="Ushijima S."/>
            <person name="Smith C.A."/>
            <person name="Ahrendt S."/>
            <person name="Andreopoulos W."/>
            <person name="He G."/>
            <person name="Labutti K."/>
            <person name="Lipzen A."/>
            <person name="Ng V."/>
            <person name="Sandor L."/>
            <person name="Barry K."/>
            <person name="Martinez A.T."/>
            <person name="Xiao Y."/>
            <person name="Gibbons J.G."/>
            <person name="Terashima K."/>
            <person name="Hibbett D.S."/>
            <person name="Grigoriev I.V."/>
        </authorList>
    </citation>
    <scope>NUCLEOTIDE SEQUENCE</scope>
    <source>
        <strain evidence="1">Sp2 HRB7682 ss15</strain>
    </source>
</reference>
<organism evidence="1 2">
    <name type="scientific">Lentinula lateritia</name>
    <dbReference type="NCBI Taxonomy" id="40482"/>
    <lineage>
        <taxon>Eukaryota</taxon>
        <taxon>Fungi</taxon>
        <taxon>Dikarya</taxon>
        <taxon>Basidiomycota</taxon>
        <taxon>Agaricomycotina</taxon>
        <taxon>Agaricomycetes</taxon>
        <taxon>Agaricomycetidae</taxon>
        <taxon>Agaricales</taxon>
        <taxon>Marasmiineae</taxon>
        <taxon>Omphalotaceae</taxon>
        <taxon>Lentinula</taxon>
    </lineage>
</organism>
<accession>A0A9W8ZYY2</accession>
<dbReference type="EMBL" id="JANVFS010000031">
    <property type="protein sequence ID" value="KAJ4470586.1"/>
    <property type="molecule type" value="Genomic_DNA"/>
</dbReference>
<comment type="caution">
    <text evidence="1">The sequence shown here is derived from an EMBL/GenBank/DDBJ whole genome shotgun (WGS) entry which is preliminary data.</text>
</comment>